<organism evidence="1 2">
    <name type="scientific">Kosakonia arachidis</name>
    <dbReference type="NCBI Taxonomy" id="551989"/>
    <lineage>
        <taxon>Bacteria</taxon>
        <taxon>Pseudomonadati</taxon>
        <taxon>Pseudomonadota</taxon>
        <taxon>Gammaproteobacteria</taxon>
        <taxon>Enterobacterales</taxon>
        <taxon>Enterobacteriaceae</taxon>
        <taxon>Kosakonia</taxon>
    </lineage>
</organism>
<name>A0A1I7B5I2_9ENTR</name>
<gene>
    <name evidence="1" type="ORF">SAMN05192562_102302</name>
</gene>
<sequence length="40" mass="4052">MAEGVRSRVSALQMPHDASPIGFITISIGLATLQSGKPGG</sequence>
<proteinExistence type="predicted"/>
<accession>A0A1I7B5I2</accession>
<dbReference type="EMBL" id="FPAU01000002">
    <property type="protein sequence ID" value="SFT82411.1"/>
    <property type="molecule type" value="Genomic_DNA"/>
</dbReference>
<reference evidence="2" key="1">
    <citation type="submission" date="2016-10" db="EMBL/GenBank/DDBJ databases">
        <authorList>
            <person name="Varghese N."/>
            <person name="Submissions S."/>
        </authorList>
    </citation>
    <scope>NUCLEOTIDE SEQUENCE [LARGE SCALE GENOMIC DNA]</scope>
    <source>
        <strain evidence="2">Ah-143</strain>
    </source>
</reference>
<keyword evidence="2" id="KW-1185">Reference proteome</keyword>
<protein>
    <submittedName>
        <fullName evidence="1">Uncharacterized protein</fullName>
    </submittedName>
</protein>
<dbReference type="AlphaFoldDB" id="A0A1I7B5I2"/>
<evidence type="ECO:0000313" key="2">
    <source>
        <dbReference type="Proteomes" id="UP000199187"/>
    </source>
</evidence>
<dbReference type="Proteomes" id="UP000199187">
    <property type="component" value="Unassembled WGS sequence"/>
</dbReference>
<evidence type="ECO:0000313" key="1">
    <source>
        <dbReference type="EMBL" id="SFT82411.1"/>
    </source>
</evidence>